<comment type="subcellular location">
    <subcellularLocation>
        <location evidence="1">Secreted</location>
    </subcellularLocation>
</comment>
<reference evidence="5 6" key="1">
    <citation type="submission" date="2018-01" db="EMBL/GenBank/DDBJ databases">
        <title>Comparison of the Chinese Bamboo Partridge and Red Junglefowl genome sequences highlights the importance of demography in genome evolution.</title>
        <authorList>
            <person name="Tiley G.P."/>
            <person name="Kimball R.T."/>
            <person name="Braun E.L."/>
            <person name="Burleigh J.G."/>
        </authorList>
    </citation>
    <scope>NUCLEOTIDE SEQUENCE [LARGE SCALE GENOMIC DNA]</scope>
    <source>
        <strain evidence="5">RTK389</strain>
        <tissue evidence="5">Blood</tissue>
    </source>
</reference>
<dbReference type="GO" id="GO:0005615">
    <property type="term" value="C:extracellular space"/>
    <property type="evidence" value="ECO:0007669"/>
    <property type="project" value="TreeGrafter"/>
</dbReference>
<dbReference type="Proteomes" id="UP000237246">
    <property type="component" value="Unassembled WGS sequence"/>
</dbReference>
<dbReference type="Pfam" id="PF00123">
    <property type="entry name" value="Hormone_2"/>
    <property type="match status" value="1"/>
</dbReference>
<comment type="similarity">
    <text evidence="2">Belongs to the glucagon family.</text>
</comment>
<sequence length="45" mass="5511">WPSHRAPSNTKRHSEGTFTSDFTRYLDKMKAKDFVHWLINTKRYR</sequence>
<evidence type="ECO:0000256" key="3">
    <source>
        <dbReference type="ARBA" id="ARBA00022525"/>
    </source>
</evidence>
<dbReference type="GO" id="GO:0035774">
    <property type="term" value="P:positive regulation of insulin secretion involved in cellular response to glucose stimulus"/>
    <property type="evidence" value="ECO:0007669"/>
    <property type="project" value="TreeGrafter"/>
</dbReference>
<dbReference type="PANTHER" id="PTHR11418">
    <property type="entry name" value="GLUCAGON"/>
    <property type="match status" value="1"/>
</dbReference>
<dbReference type="PRINTS" id="PR00275">
    <property type="entry name" value="GLUCAGON"/>
</dbReference>
<dbReference type="Gene3D" id="6.10.250.590">
    <property type="match status" value="1"/>
</dbReference>
<dbReference type="InterPro" id="IPR000532">
    <property type="entry name" value="Glucagon_GIP_secretin_VIP"/>
</dbReference>
<evidence type="ECO:0000313" key="5">
    <source>
        <dbReference type="EMBL" id="POI20555.1"/>
    </source>
</evidence>
<dbReference type="GO" id="GO:0031769">
    <property type="term" value="F:glucagon receptor binding"/>
    <property type="evidence" value="ECO:0007669"/>
    <property type="project" value="TreeGrafter"/>
</dbReference>
<keyword evidence="3" id="KW-0964">Secreted</keyword>
<dbReference type="GO" id="GO:0010737">
    <property type="term" value="P:protein kinase A signaling"/>
    <property type="evidence" value="ECO:0007669"/>
    <property type="project" value="TreeGrafter"/>
</dbReference>
<evidence type="ECO:0000256" key="1">
    <source>
        <dbReference type="ARBA" id="ARBA00004613"/>
    </source>
</evidence>
<comment type="caution">
    <text evidence="5">The sequence shown here is derived from an EMBL/GenBank/DDBJ whole genome shotgun (WGS) entry which is preliminary data.</text>
</comment>
<dbReference type="SMART" id="SM00070">
    <property type="entry name" value="GLUCA"/>
    <property type="match status" value="1"/>
</dbReference>
<dbReference type="PANTHER" id="PTHR11418:SF0">
    <property type="entry name" value="PRO-GLUCAGON"/>
    <property type="match status" value="1"/>
</dbReference>
<name>A0A2P4S8X7_BAMTH</name>
<dbReference type="EMBL" id="PPHD01081780">
    <property type="protein sequence ID" value="POI20555.1"/>
    <property type="molecule type" value="Genomic_DNA"/>
</dbReference>
<dbReference type="AlphaFoldDB" id="A0A2P4S8X7"/>
<evidence type="ECO:0000313" key="6">
    <source>
        <dbReference type="Proteomes" id="UP000237246"/>
    </source>
</evidence>
<evidence type="ECO:0000256" key="2">
    <source>
        <dbReference type="ARBA" id="ARBA00008369"/>
    </source>
</evidence>
<evidence type="ECO:0000259" key="4">
    <source>
        <dbReference type="PROSITE" id="PS00260"/>
    </source>
</evidence>
<dbReference type="GO" id="GO:0007188">
    <property type="term" value="P:adenylate cyclase-modulating G protein-coupled receptor signaling pathway"/>
    <property type="evidence" value="ECO:0007669"/>
    <property type="project" value="TreeGrafter"/>
</dbReference>
<dbReference type="GO" id="GO:0043066">
    <property type="term" value="P:negative regulation of apoptotic process"/>
    <property type="evidence" value="ECO:0007669"/>
    <property type="project" value="TreeGrafter"/>
</dbReference>
<dbReference type="InterPro" id="IPR015550">
    <property type="entry name" value="Glucagon"/>
</dbReference>
<keyword evidence="6" id="KW-1185">Reference proteome</keyword>
<dbReference type="PROSITE" id="PS00260">
    <property type="entry name" value="GLUCAGON"/>
    <property type="match status" value="1"/>
</dbReference>
<dbReference type="OrthoDB" id="9904258at2759"/>
<gene>
    <name evidence="5" type="ORF">CIB84_015698</name>
</gene>
<dbReference type="GO" id="GO:0005179">
    <property type="term" value="F:hormone activity"/>
    <property type="evidence" value="ECO:0007669"/>
    <property type="project" value="InterPro"/>
</dbReference>
<proteinExistence type="inferred from homology"/>
<organism evidence="5 6">
    <name type="scientific">Bambusicola thoracicus</name>
    <name type="common">Chinese bamboo-partridge</name>
    <name type="synonym">Perdix thoracica</name>
    <dbReference type="NCBI Taxonomy" id="9083"/>
    <lineage>
        <taxon>Eukaryota</taxon>
        <taxon>Metazoa</taxon>
        <taxon>Chordata</taxon>
        <taxon>Craniata</taxon>
        <taxon>Vertebrata</taxon>
        <taxon>Euteleostomi</taxon>
        <taxon>Archelosauria</taxon>
        <taxon>Archosauria</taxon>
        <taxon>Dinosauria</taxon>
        <taxon>Saurischia</taxon>
        <taxon>Theropoda</taxon>
        <taxon>Coelurosauria</taxon>
        <taxon>Aves</taxon>
        <taxon>Neognathae</taxon>
        <taxon>Galloanserae</taxon>
        <taxon>Galliformes</taxon>
        <taxon>Phasianidae</taxon>
        <taxon>Perdicinae</taxon>
        <taxon>Bambusicola</taxon>
    </lineage>
</organism>
<feature type="domain" description="Glucagon / GIP / secretin / VIP family" evidence="4">
    <location>
        <begin position="13"/>
        <end position="35"/>
    </location>
</feature>
<accession>A0A2P4S8X7</accession>
<feature type="non-terminal residue" evidence="5">
    <location>
        <position position="1"/>
    </location>
</feature>
<protein>
    <recommendedName>
        <fullName evidence="4">Glucagon / GIP / secretin / VIP family domain-containing protein</fullName>
    </recommendedName>
</protein>